<keyword evidence="2" id="KW-1185">Reference proteome</keyword>
<evidence type="ECO:0000313" key="2">
    <source>
        <dbReference type="Proteomes" id="UP000189818"/>
    </source>
</evidence>
<organism evidence="1 2">
    <name type="scientific">Rhizorhabdus histidinilytica</name>
    <dbReference type="NCBI Taxonomy" id="439228"/>
    <lineage>
        <taxon>Bacteria</taxon>
        <taxon>Pseudomonadati</taxon>
        <taxon>Pseudomonadota</taxon>
        <taxon>Alphaproteobacteria</taxon>
        <taxon>Sphingomonadales</taxon>
        <taxon>Sphingomonadaceae</taxon>
        <taxon>Rhizorhabdus</taxon>
    </lineage>
</organism>
<dbReference type="EMBL" id="FUYM01000011">
    <property type="protein sequence ID" value="SKC01047.1"/>
    <property type="molecule type" value="Genomic_DNA"/>
</dbReference>
<protein>
    <submittedName>
        <fullName evidence="1">Polyketide cyclase / dehydrase and lipid transport</fullName>
    </submittedName>
</protein>
<gene>
    <name evidence="1" type="ORF">SAMN06295920_11136</name>
</gene>
<accession>A0A1T5FY79</accession>
<sequence length="154" mass="16366">METVAIAQRIEAPADKVWALVGDFGGDVLTRGYVARVEVAGKGIGARRTYHLDPSIGGGAVVERLVELDDVERAIGYDMVDYGPLPWADYGGRITVTPAGSGACILVVRTRFLPLDPARGEELRGLSRGNIGHYFDNVRAALDIGTTEALVGSP</sequence>
<proteinExistence type="predicted"/>
<dbReference type="Proteomes" id="UP000189818">
    <property type="component" value="Unassembled WGS sequence"/>
</dbReference>
<dbReference type="Gene3D" id="3.30.530.20">
    <property type="match status" value="1"/>
</dbReference>
<evidence type="ECO:0000313" key="1">
    <source>
        <dbReference type="EMBL" id="SKC01047.1"/>
    </source>
</evidence>
<dbReference type="SUPFAM" id="SSF55961">
    <property type="entry name" value="Bet v1-like"/>
    <property type="match status" value="1"/>
</dbReference>
<reference evidence="2" key="1">
    <citation type="submission" date="2017-02" db="EMBL/GenBank/DDBJ databases">
        <authorList>
            <person name="Varghese N."/>
            <person name="Submissions S."/>
        </authorList>
    </citation>
    <scope>NUCLEOTIDE SEQUENCE [LARGE SCALE GENOMIC DNA]</scope>
    <source>
        <strain evidence="2">UM2</strain>
    </source>
</reference>
<dbReference type="RefSeq" id="WP_079650051.1">
    <property type="nucleotide sequence ID" value="NZ_FUYM01000011.1"/>
</dbReference>
<dbReference type="InterPro" id="IPR019587">
    <property type="entry name" value="Polyketide_cyclase/dehydratase"/>
</dbReference>
<dbReference type="Pfam" id="PF10604">
    <property type="entry name" value="Polyketide_cyc2"/>
    <property type="match status" value="1"/>
</dbReference>
<dbReference type="AlphaFoldDB" id="A0A1T5FY79"/>
<name>A0A1T5FY79_9SPHN</name>
<dbReference type="CDD" id="cd07821">
    <property type="entry name" value="PYR_PYL_RCAR_like"/>
    <property type="match status" value="1"/>
</dbReference>
<dbReference type="OrthoDB" id="1364128at2"/>
<dbReference type="InterPro" id="IPR023393">
    <property type="entry name" value="START-like_dom_sf"/>
</dbReference>
<dbReference type="STRING" id="439228.SAMN06295920_11136"/>